<keyword evidence="4" id="KW-1017">Isopeptide bond</keyword>
<dbReference type="GO" id="GO:0005737">
    <property type="term" value="C:cytoplasm"/>
    <property type="evidence" value="ECO:0007669"/>
    <property type="project" value="UniProtKB-SubCell"/>
</dbReference>
<organism evidence="13 14">
    <name type="scientific">Neolentinus lepideus HHB14362 ss-1</name>
    <dbReference type="NCBI Taxonomy" id="1314782"/>
    <lineage>
        <taxon>Eukaryota</taxon>
        <taxon>Fungi</taxon>
        <taxon>Dikarya</taxon>
        <taxon>Basidiomycota</taxon>
        <taxon>Agaricomycotina</taxon>
        <taxon>Agaricomycetes</taxon>
        <taxon>Gloeophyllales</taxon>
        <taxon>Gloeophyllaceae</taxon>
        <taxon>Neolentinus</taxon>
    </lineage>
</organism>
<dbReference type="InParanoid" id="A0A165V624"/>
<keyword evidence="7" id="KW-0805">Transcription regulation</keyword>
<evidence type="ECO:0000256" key="8">
    <source>
        <dbReference type="ARBA" id="ARBA00023163"/>
    </source>
</evidence>
<gene>
    <name evidence="13" type="ORF">NEOLEDRAFT_1175504</name>
</gene>
<evidence type="ECO:0000313" key="14">
    <source>
        <dbReference type="Proteomes" id="UP000076761"/>
    </source>
</evidence>
<evidence type="ECO:0000256" key="5">
    <source>
        <dbReference type="ARBA" id="ARBA00022553"/>
    </source>
</evidence>
<dbReference type="OrthoDB" id="298344at2759"/>
<evidence type="ECO:0000256" key="1">
    <source>
        <dbReference type="ARBA" id="ARBA00004123"/>
    </source>
</evidence>
<dbReference type="PANTHER" id="PTHR31169">
    <property type="entry name" value="OS05G0300700 PROTEIN"/>
    <property type="match status" value="1"/>
</dbReference>
<feature type="compositionally biased region" description="Polar residues" evidence="11">
    <location>
        <begin position="27"/>
        <end position="42"/>
    </location>
</feature>
<feature type="region of interest" description="Disordered" evidence="11">
    <location>
        <begin position="246"/>
        <end position="314"/>
    </location>
</feature>
<dbReference type="GO" id="GO:0005634">
    <property type="term" value="C:nucleus"/>
    <property type="evidence" value="ECO:0007669"/>
    <property type="project" value="UniProtKB-SubCell"/>
</dbReference>
<feature type="compositionally biased region" description="Polar residues" evidence="11">
    <location>
        <begin position="708"/>
        <end position="721"/>
    </location>
</feature>
<keyword evidence="10" id="KW-0175">Coiled coil</keyword>
<dbReference type="PANTHER" id="PTHR31169:SF8">
    <property type="entry name" value="ZINC-FINGER DOMAIN OF MONOAMINE-OXIDASE A REPRESSOR R1 PROTEIN"/>
    <property type="match status" value="1"/>
</dbReference>
<dbReference type="EMBL" id="KV425555">
    <property type="protein sequence ID" value="KZT29207.1"/>
    <property type="molecule type" value="Genomic_DNA"/>
</dbReference>
<keyword evidence="14" id="KW-1185">Reference proteome</keyword>
<dbReference type="STRING" id="1314782.A0A165V624"/>
<keyword evidence="6" id="KW-0832">Ubl conjugation</keyword>
<evidence type="ECO:0000259" key="12">
    <source>
        <dbReference type="Pfam" id="PF10497"/>
    </source>
</evidence>
<reference evidence="13 14" key="1">
    <citation type="journal article" date="2016" name="Mol. Biol. Evol.">
        <title>Comparative Genomics of Early-Diverging Mushroom-Forming Fungi Provides Insights into the Origins of Lignocellulose Decay Capabilities.</title>
        <authorList>
            <person name="Nagy L.G."/>
            <person name="Riley R."/>
            <person name="Tritt A."/>
            <person name="Adam C."/>
            <person name="Daum C."/>
            <person name="Floudas D."/>
            <person name="Sun H."/>
            <person name="Yadav J.S."/>
            <person name="Pangilinan J."/>
            <person name="Larsson K.H."/>
            <person name="Matsuura K."/>
            <person name="Barry K."/>
            <person name="Labutti K."/>
            <person name="Kuo R."/>
            <person name="Ohm R.A."/>
            <person name="Bhattacharya S.S."/>
            <person name="Shirouzu T."/>
            <person name="Yoshinaga Y."/>
            <person name="Martin F.M."/>
            <person name="Grigoriev I.V."/>
            <person name="Hibbett D.S."/>
        </authorList>
    </citation>
    <scope>NUCLEOTIDE SEQUENCE [LARGE SCALE GENOMIC DNA]</scope>
    <source>
        <strain evidence="13 14">HHB14362 ss-1</strain>
    </source>
</reference>
<sequence length="814" mass="89283">MTPTTTPSSSVRRRSQAFVEIPPSPLHTFSTAPSKAFVSTPSSRHKENTFVSVDADMAESVTRTSPRKRKLSTISSTNNTVAALTNRASQPTPKKAKVTPSVGRPVVKPKKTVTTKTALKPQPSNANEEFPDGFFYCHQCNKKRDNSLAIQCTFYSGDNSRHARCRAKYCKICLKNRYGDDFDEIKSRGENSRPKGHVKGSGYIFQCRDICNCRNCRRSKGLEPTGNLTLAAKRTGAESAAAILGENPSAQGVLPGKGQQVEPQKKSAKPKAPKEVNDKAEASRTATAKSKAVTNAATDKVSSKPKAKAAAKPKPVPAPKWKAVETILDLHQAEDRFFIREFVLRFAGLFDIGKANLEELDDIDADYVRGTSHSHDEEEELCAWVSEPCVKAMIVGLLDVIAGEAESNTKKAIKGAVKEIRNSGANLTKIWATLAVLRDSVSSGPHYRGVDFPDPLPPPASAVFRSTRSGLGAGKEIQIAASWQLIPVVLALMEALVPTKAVKEEIEKGMEKIKEVHKECKEEVRKDNEKWEGEKSEKKADIAREKRAAHKQRVADLEQAFEVASTSYLPRSGPLGKDADGRVYWLLPPGAGEREFGFALLADATKAKVTKKGMLSLEDRRTMRRWTWFVAVWGKRPPKDAVEIVNSKKKQADQEEEEDDDDDREKWWGFWEPKEIKTLADWLAVKAGLDSGKVSAAMKDGKARSRDTSINQSKSPSTSLSALPDTDIEMVDASSRASTPLSELSDGDDALSDLPDEEEDEGGVFAEGPPSKGSMKNLVKGLRDYADTLAWRAGKWQKPLVEEEKADGVKGKKP</sequence>
<feature type="region of interest" description="Disordered" evidence="11">
    <location>
        <begin position="694"/>
        <end position="776"/>
    </location>
</feature>
<evidence type="ECO:0000256" key="3">
    <source>
        <dbReference type="ARBA" id="ARBA00022490"/>
    </source>
</evidence>
<feature type="region of interest" description="Disordered" evidence="11">
    <location>
        <begin position="87"/>
        <end position="124"/>
    </location>
</feature>
<proteinExistence type="predicted"/>
<accession>A0A165V624</accession>
<evidence type="ECO:0000256" key="6">
    <source>
        <dbReference type="ARBA" id="ARBA00022843"/>
    </source>
</evidence>
<feature type="region of interest" description="Disordered" evidence="11">
    <location>
        <begin position="644"/>
        <end position="666"/>
    </location>
</feature>
<feature type="compositionally biased region" description="Low complexity" evidence="11">
    <location>
        <begin position="1"/>
        <end position="10"/>
    </location>
</feature>
<keyword evidence="8" id="KW-0804">Transcription</keyword>
<name>A0A165V624_9AGAM</name>
<feature type="coiled-coil region" evidence="10">
    <location>
        <begin position="503"/>
        <end position="560"/>
    </location>
</feature>
<feature type="compositionally biased region" description="Polar residues" evidence="11">
    <location>
        <begin position="284"/>
        <end position="297"/>
    </location>
</feature>
<keyword evidence="5" id="KW-0597">Phosphoprotein</keyword>
<feature type="compositionally biased region" description="Acidic residues" evidence="11">
    <location>
        <begin position="745"/>
        <end position="762"/>
    </location>
</feature>
<feature type="compositionally biased region" description="Acidic residues" evidence="11">
    <location>
        <begin position="654"/>
        <end position="663"/>
    </location>
</feature>
<keyword evidence="3" id="KW-0963">Cytoplasm</keyword>
<evidence type="ECO:0000256" key="11">
    <source>
        <dbReference type="SAM" id="MobiDB-lite"/>
    </source>
</evidence>
<evidence type="ECO:0000256" key="2">
    <source>
        <dbReference type="ARBA" id="ARBA00004496"/>
    </source>
</evidence>
<protein>
    <recommendedName>
        <fullName evidence="12">Zinc-finger domain-containing protein</fullName>
    </recommendedName>
</protein>
<dbReference type="InterPro" id="IPR018866">
    <property type="entry name" value="Znf-4CXXC_R1"/>
</dbReference>
<feature type="domain" description="Zinc-finger" evidence="12">
    <location>
        <begin position="137"/>
        <end position="244"/>
    </location>
</feature>
<keyword evidence="9" id="KW-0539">Nucleus</keyword>
<dbReference type="AlphaFoldDB" id="A0A165V624"/>
<evidence type="ECO:0000256" key="4">
    <source>
        <dbReference type="ARBA" id="ARBA00022499"/>
    </source>
</evidence>
<feature type="region of interest" description="Disordered" evidence="11">
    <location>
        <begin position="1"/>
        <end position="49"/>
    </location>
</feature>
<dbReference type="Proteomes" id="UP000076761">
    <property type="component" value="Unassembled WGS sequence"/>
</dbReference>
<comment type="subcellular location">
    <subcellularLocation>
        <location evidence="2">Cytoplasm</location>
    </subcellularLocation>
    <subcellularLocation>
        <location evidence="1">Nucleus</location>
    </subcellularLocation>
</comment>
<evidence type="ECO:0000256" key="9">
    <source>
        <dbReference type="ARBA" id="ARBA00023242"/>
    </source>
</evidence>
<dbReference type="GO" id="GO:0006355">
    <property type="term" value="P:regulation of DNA-templated transcription"/>
    <property type="evidence" value="ECO:0007669"/>
    <property type="project" value="InterPro"/>
</dbReference>
<dbReference type="InterPro" id="IPR040221">
    <property type="entry name" value="CDCA7/CDA7L"/>
</dbReference>
<dbReference type="Pfam" id="PF10497">
    <property type="entry name" value="zf-4CXXC_R1"/>
    <property type="match status" value="1"/>
</dbReference>
<feature type="compositionally biased region" description="Basic and acidic residues" evidence="11">
    <location>
        <begin position="272"/>
        <end position="282"/>
    </location>
</feature>
<evidence type="ECO:0000256" key="10">
    <source>
        <dbReference type="SAM" id="Coils"/>
    </source>
</evidence>
<evidence type="ECO:0000313" key="13">
    <source>
        <dbReference type="EMBL" id="KZT29207.1"/>
    </source>
</evidence>
<evidence type="ECO:0000256" key="7">
    <source>
        <dbReference type="ARBA" id="ARBA00023015"/>
    </source>
</evidence>